<dbReference type="PANTHER" id="PTHR35983">
    <property type="entry name" value="UPF0166 PROTEIN TM_0021"/>
    <property type="match status" value="1"/>
</dbReference>
<evidence type="ECO:0008006" key="4">
    <source>
        <dbReference type="Google" id="ProtNLM"/>
    </source>
</evidence>
<evidence type="ECO:0000313" key="2">
    <source>
        <dbReference type="EMBL" id="BEQ15528.1"/>
    </source>
</evidence>
<proteinExistence type="inferred from homology"/>
<dbReference type="RefSeq" id="WP_338600034.1">
    <property type="nucleotide sequence ID" value="NZ_AP028679.1"/>
</dbReference>
<keyword evidence="3" id="KW-1185">Reference proteome</keyword>
<dbReference type="Gene3D" id="3.30.70.120">
    <property type="match status" value="1"/>
</dbReference>
<dbReference type="PANTHER" id="PTHR35983:SF1">
    <property type="entry name" value="UPF0166 PROTEIN TM_0021"/>
    <property type="match status" value="1"/>
</dbReference>
<dbReference type="InterPro" id="IPR003793">
    <property type="entry name" value="UPF0166"/>
</dbReference>
<protein>
    <recommendedName>
        <fullName evidence="4">DUF190 domain-containing protein</fullName>
    </recommendedName>
</protein>
<dbReference type="SUPFAM" id="SSF54913">
    <property type="entry name" value="GlnB-like"/>
    <property type="match status" value="1"/>
</dbReference>
<dbReference type="AlphaFoldDB" id="A0AAU9EEG8"/>
<gene>
    <name evidence="2" type="ORF">FAK_25940</name>
</gene>
<accession>A0AAU9EEG8</accession>
<organism evidence="2 3">
    <name type="scientific">Desulfoferula mesophila</name>
    <dbReference type="NCBI Taxonomy" id="3058419"/>
    <lineage>
        <taxon>Bacteria</taxon>
        <taxon>Pseudomonadati</taxon>
        <taxon>Thermodesulfobacteriota</taxon>
        <taxon>Desulfarculia</taxon>
        <taxon>Desulfarculales</taxon>
        <taxon>Desulfarculaceae</taxon>
        <taxon>Desulfoferula</taxon>
    </lineage>
</organism>
<dbReference type="InterPro" id="IPR011322">
    <property type="entry name" value="N-reg_PII-like_a/b"/>
</dbReference>
<dbReference type="Pfam" id="PF02641">
    <property type="entry name" value="DUF190"/>
    <property type="match status" value="1"/>
</dbReference>
<dbReference type="EMBL" id="AP028679">
    <property type="protein sequence ID" value="BEQ15528.1"/>
    <property type="molecule type" value="Genomic_DNA"/>
</dbReference>
<reference evidence="3" key="1">
    <citation type="journal article" date="2023" name="Arch. Microbiol.">
        <title>Desulfoferula mesophilus gen. nov. sp. nov., a mesophilic sulfate-reducing bacterium isolated from a brackish lake sediment.</title>
        <authorList>
            <person name="Watanabe T."/>
            <person name="Yabe T."/>
            <person name="Tsuji J.M."/>
            <person name="Fukui M."/>
        </authorList>
    </citation>
    <scope>NUCLEOTIDE SEQUENCE [LARGE SCALE GENOMIC DNA]</scope>
    <source>
        <strain evidence="3">12FAK</strain>
    </source>
</reference>
<evidence type="ECO:0000256" key="1">
    <source>
        <dbReference type="ARBA" id="ARBA00010554"/>
    </source>
</evidence>
<sequence>MNLPREAELLRVFIGEGDKYDGRLLYELIVEKAREQGLAGATVYRGILGFGANSRVHTSKVLRLSEGLPVVVEIVDTSEKIQALLPWLDEVIREGLVTLEKATVIVYRHNHGG</sequence>
<dbReference type="Proteomes" id="UP001366166">
    <property type="component" value="Chromosome"/>
</dbReference>
<comment type="similarity">
    <text evidence="1">Belongs to the UPF0166 family.</text>
</comment>
<dbReference type="KEGG" id="dmp:FAK_25940"/>
<dbReference type="InterPro" id="IPR015867">
    <property type="entry name" value="N-reg_PII/ATP_PRibTrfase_C"/>
</dbReference>
<evidence type="ECO:0000313" key="3">
    <source>
        <dbReference type="Proteomes" id="UP001366166"/>
    </source>
</evidence>
<name>A0AAU9EEG8_9BACT</name>